<dbReference type="InterPro" id="IPR036388">
    <property type="entry name" value="WH-like_DNA-bd_sf"/>
</dbReference>
<organism evidence="2 3">
    <name type="scientific">Arenivirga flava</name>
    <dbReference type="NCBI Taxonomy" id="1930060"/>
    <lineage>
        <taxon>Bacteria</taxon>
        <taxon>Bacillati</taxon>
        <taxon>Actinomycetota</taxon>
        <taxon>Actinomycetes</taxon>
        <taxon>Micrococcales</taxon>
        <taxon>Microbacteriaceae</taxon>
        <taxon>Arenivirga</taxon>
    </lineage>
</organism>
<feature type="domain" description="HTH arsR-type" evidence="1">
    <location>
        <begin position="1"/>
        <end position="101"/>
    </location>
</feature>
<dbReference type="InterPro" id="IPR011991">
    <property type="entry name" value="ArsR-like_HTH"/>
</dbReference>
<dbReference type="Gene3D" id="1.10.10.10">
    <property type="entry name" value="Winged helix-like DNA-binding domain superfamily/Winged helix DNA-binding domain"/>
    <property type="match status" value="1"/>
</dbReference>
<dbReference type="AlphaFoldDB" id="A0AA37UV88"/>
<dbReference type="SMART" id="SM00418">
    <property type="entry name" value="HTH_ARSR"/>
    <property type="match status" value="1"/>
</dbReference>
<dbReference type="Proteomes" id="UP001157160">
    <property type="component" value="Unassembled WGS sequence"/>
</dbReference>
<accession>A0AA37UV88</accession>
<sequence>MADIFDIIADANRRAILEFLLQASGPGGNGEATAPELVAFLGLSTQSVNRQLGILVAGEVVQVDGEGTDRVYRLVPEGLDGLGEWVEPFLEASLTGLAHQQESAAFTAWAGESLPDPLRRAAERLPEPAEVGSALGRALAEANSRVVEPVLHRVEPVAGRVAESVEPLVERVAERVEPVVERLKERINRRRD</sequence>
<dbReference type="RefSeq" id="WP_284233051.1">
    <property type="nucleotide sequence ID" value="NZ_BSUL01000001.1"/>
</dbReference>
<name>A0AA37UV88_9MICO</name>
<protein>
    <recommendedName>
        <fullName evidence="1">HTH arsR-type domain-containing protein</fullName>
    </recommendedName>
</protein>
<evidence type="ECO:0000313" key="2">
    <source>
        <dbReference type="EMBL" id="GMA29182.1"/>
    </source>
</evidence>
<dbReference type="CDD" id="cd00090">
    <property type="entry name" value="HTH_ARSR"/>
    <property type="match status" value="1"/>
</dbReference>
<dbReference type="PROSITE" id="PS50987">
    <property type="entry name" value="HTH_ARSR_2"/>
    <property type="match status" value="1"/>
</dbReference>
<dbReference type="InterPro" id="IPR036390">
    <property type="entry name" value="WH_DNA-bd_sf"/>
</dbReference>
<dbReference type="InterPro" id="IPR001845">
    <property type="entry name" value="HTH_ArsR_DNA-bd_dom"/>
</dbReference>
<comment type="caution">
    <text evidence="2">The sequence shown here is derived from an EMBL/GenBank/DDBJ whole genome shotgun (WGS) entry which is preliminary data.</text>
</comment>
<evidence type="ECO:0000313" key="3">
    <source>
        <dbReference type="Proteomes" id="UP001157160"/>
    </source>
</evidence>
<reference evidence="2 3" key="1">
    <citation type="journal article" date="2014" name="Int. J. Syst. Evol. Microbiol.">
        <title>Complete genome sequence of Corynebacterium casei LMG S-19264T (=DSM 44701T), isolated from a smear-ripened cheese.</title>
        <authorList>
            <consortium name="US DOE Joint Genome Institute (JGI-PGF)"/>
            <person name="Walter F."/>
            <person name="Albersmeier A."/>
            <person name="Kalinowski J."/>
            <person name="Ruckert C."/>
        </authorList>
    </citation>
    <scope>NUCLEOTIDE SEQUENCE [LARGE SCALE GENOMIC DNA]</scope>
    <source>
        <strain evidence="2 3">NBRC 112289</strain>
    </source>
</reference>
<dbReference type="EMBL" id="BSUL01000001">
    <property type="protein sequence ID" value="GMA29182.1"/>
    <property type="molecule type" value="Genomic_DNA"/>
</dbReference>
<keyword evidence="3" id="KW-1185">Reference proteome</keyword>
<proteinExistence type="predicted"/>
<evidence type="ECO:0000259" key="1">
    <source>
        <dbReference type="PROSITE" id="PS50987"/>
    </source>
</evidence>
<dbReference type="GO" id="GO:0003700">
    <property type="term" value="F:DNA-binding transcription factor activity"/>
    <property type="evidence" value="ECO:0007669"/>
    <property type="project" value="InterPro"/>
</dbReference>
<dbReference type="SUPFAM" id="SSF46785">
    <property type="entry name" value="Winged helix' DNA-binding domain"/>
    <property type="match status" value="1"/>
</dbReference>
<gene>
    <name evidence="2" type="ORF">GCM10025874_24350</name>
</gene>